<protein>
    <submittedName>
        <fullName evidence="3">Uncharacterized protein</fullName>
    </submittedName>
</protein>
<reference evidence="4" key="1">
    <citation type="submission" date="2011-08" db="EMBL/GenBank/DDBJ databases">
        <authorList>
            <person name="Rombauts S."/>
        </authorList>
    </citation>
    <scope>NUCLEOTIDE SEQUENCE</scope>
    <source>
        <strain evidence="4">London</strain>
    </source>
</reference>
<keyword evidence="2" id="KW-0732">Signal</keyword>
<feature type="chain" id="PRO_5004591426" evidence="2">
    <location>
        <begin position="27"/>
        <end position="1709"/>
    </location>
</feature>
<name>T1KEG4_TETUR</name>
<dbReference type="PANTHER" id="PTHR15261">
    <property type="entry name" value="THROMBOSPONDIN-TYPE LAMININ G DOMAIN AND EAR REPEAT-CONTAINING"/>
    <property type="match status" value="1"/>
</dbReference>
<dbReference type="EnsemblMetazoa" id="tetur09g06560.1">
    <property type="protein sequence ID" value="tetur09g06560.1"/>
    <property type="gene ID" value="tetur09g06560"/>
</dbReference>
<dbReference type="GO" id="GO:0007165">
    <property type="term" value="P:signal transduction"/>
    <property type="evidence" value="ECO:0007669"/>
    <property type="project" value="TreeGrafter"/>
</dbReference>
<reference evidence="3" key="2">
    <citation type="submission" date="2015-06" db="UniProtKB">
        <authorList>
            <consortium name="EnsemblMetazoa"/>
        </authorList>
    </citation>
    <scope>IDENTIFICATION</scope>
</reference>
<dbReference type="EMBL" id="CAEY01002034">
    <property type="status" value="NOT_ANNOTATED_CDS"/>
    <property type="molecule type" value="Genomic_DNA"/>
</dbReference>
<dbReference type="Proteomes" id="UP000015104">
    <property type="component" value="Unassembled WGS sequence"/>
</dbReference>
<evidence type="ECO:0000256" key="1">
    <source>
        <dbReference type="SAM" id="MobiDB-lite"/>
    </source>
</evidence>
<evidence type="ECO:0000313" key="3">
    <source>
        <dbReference type="EnsemblMetazoa" id="tetur09g06560.1"/>
    </source>
</evidence>
<evidence type="ECO:0000256" key="2">
    <source>
        <dbReference type="SAM" id="SignalP"/>
    </source>
</evidence>
<dbReference type="eggNOG" id="ENOG502SBF2">
    <property type="taxonomic scope" value="Eukaryota"/>
</dbReference>
<dbReference type="PANTHER" id="PTHR15261:SF4">
    <property type="entry name" value="THROMBOSPONDIN-TYPE LAMININ G DOMAIN AND EAR REPEAT-CONTAINING PROTEIN"/>
    <property type="match status" value="1"/>
</dbReference>
<proteinExistence type="predicted"/>
<organism evidence="3 4">
    <name type="scientific">Tetranychus urticae</name>
    <name type="common">Two-spotted spider mite</name>
    <dbReference type="NCBI Taxonomy" id="32264"/>
    <lineage>
        <taxon>Eukaryota</taxon>
        <taxon>Metazoa</taxon>
        <taxon>Ecdysozoa</taxon>
        <taxon>Arthropoda</taxon>
        <taxon>Chelicerata</taxon>
        <taxon>Arachnida</taxon>
        <taxon>Acari</taxon>
        <taxon>Acariformes</taxon>
        <taxon>Trombidiformes</taxon>
        <taxon>Prostigmata</taxon>
        <taxon>Eleutherengona</taxon>
        <taxon>Raphignathae</taxon>
        <taxon>Tetranychoidea</taxon>
        <taxon>Tetranychidae</taxon>
        <taxon>Tetranychus</taxon>
    </lineage>
</organism>
<dbReference type="HOGENOM" id="CLU_240635_0_0_1"/>
<feature type="region of interest" description="Disordered" evidence="1">
    <location>
        <begin position="29"/>
        <end position="49"/>
    </location>
</feature>
<feature type="compositionally biased region" description="Polar residues" evidence="1">
    <location>
        <begin position="29"/>
        <end position="43"/>
    </location>
</feature>
<accession>T1KEG4</accession>
<feature type="signal peptide" evidence="2">
    <location>
        <begin position="1"/>
        <end position="26"/>
    </location>
</feature>
<keyword evidence="4" id="KW-1185">Reference proteome</keyword>
<sequence length="1709" mass="192549">MIGFTISNIFWIIFVLTFHGQLSTSAQVNKSSVSPNQSTNSFSAGLPKSNREYDVKSSLAHIDPTRDIARDKITPQNADRLYQFLKTKGVNLRVFDALNQCLETLSFELKKRDKLVEHLKAKVEKIWVTNQPQSIETTLRVNGNVYVKGSLMATKIQITLPFNKNKLSSQVFEKRVDRAWKEVKVIEDQIKNRVVRKDRDKQMINGDIHFLGPIKANRVIIESIKPTTMINGITLNELKNNVLRKSGNQKVTGHWTFESGLYVDDLKVNGLLSGINISNVLQTNSAVEQVITGRLKIHHGSFNSLAFESINDINREELVLKSRLHQKITGPKQFTNVSSMANINLTGKLNGYDWNHLVRHSINIHRPSSMISSLQFDTAPSIKTLQARSVNNLIIENLNHGLTPEELNHLSGSKTFKSLAASRVTLNGKLNNLQFPNDLVTLRTLNSMPTIVLDGNISFASSLTIAKINDIDINRDVVRRSAIEPQVIHGTKIFDSSIKVSNIISKQTKLRRINLNDVESMMYDQSIVKRSNVVYEDQLFINGSLQVDEINGIQINSLLDSLFSKSRDQKISWGTQFNGLLSIESVHTKEINGLSIPDDLVQVNSGVTGKRITGRKIFEHIILGSGDLQMKGKILNGNPWNSIAETVIKNGPDNRKECYGKKTFSSIDVMGNIIAEKINNLVLKRDVMLINEKQTLSGKWYFGDNIKMNHISFTSLNVSTINSLSIDDQLNRLVLHDQPSVTLENKDFRGGLFADDIVLDGKINGVNLTNIESTVVTLDSPQAIYSSLRFEDEVIFHHAINTRSVNGHDLHVHFKNDKTRSAARNLTINGNVFVNGSIICGTLNNKYAEYLKNYIHVSKYDNQFNRPVVVNSTVTVDYLTIDGEAQLDGIHPEDLIRLDQRIELDGSLTINGNAHVDSQLIVGSGIINNCSLQEILKSSRPDYSQRINIPDPINFSELNILGNLRLIDQTINHVDIDHVESQTIRGSDEQSLNALITFDDDIQVDELYTSDKINGIDIMSIYEDSVKKSAPFQKITGKKVFKALQIKNGDVLFKGNLIVAGLVNNFNLTKLNNEIIKPSDSHHVIRGRKIFYSDKPIVLTNVKTPVLAQVNFSDIVLSYMNETITTSTNFTQPITVESLEIRRHQTRSPNTESLSDTVKVEFKDPVTVEKLIVKQINGIPIEKFASTTGSSILKGNYSITGRVYIRGNLVTGPQSYINETDLTILSHDLVNMKEAATAAKLLREIRIRNESQQGFSAAAKLEKAVEKVGSTVESQILEIQRISRSIGEPRLKYEYFDYVDNFNEFDIDADHIDNILISRDYRLEGDQFSSSPHSIQSDLWFGRSIYLWFADRTDSCVRRTFSFDILGIKKLKERLTNRMGQDFPPVIFSMNNHSISLSAWSNSSSQECDKKHLSSGPEYSHIIIGYTNGSNLNDSFYAQDSYDIIPVQIFSDIKYFIDSQQIYAVTLQPELNSDASVLVYRCTSRQFHESSNCEQIGSIKSSRVVSIELFYSTIFRTTLLTVLEKPLNCSFQPAIFYYAWSSKEQRFVHHGSIFASSPTEMSFIEVVPSKKVYLIVANTLEAGFCSKDKIQMHNSSSMVNVYMLSNSDSLLIQAELRQSFPLNVISMSSFKLGPGQVYLVFSSKSSGKLYFYQYHEGKEFVQIQTQDNRDGEIVQCFWFSSQELIMLTTTTNKEKAKVYKAFISGLNSF</sequence>
<evidence type="ECO:0000313" key="4">
    <source>
        <dbReference type="Proteomes" id="UP000015104"/>
    </source>
</evidence>